<protein>
    <recommendedName>
        <fullName evidence="3">F-box domain-containing protein</fullName>
    </recommendedName>
</protein>
<evidence type="ECO:0000313" key="1">
    <source>
        <dbReference type="EMBL" id="RLM65515.1"/>
    </source>
</evidence>
<gene>
    <name evidence="1" type="ORF">C2845_PM16G06280</name>
</gene>
<dbReference type="SUPFAM" id="SSF52047">
    <property type="entry name" value="RNI-like"/>
    <property type="match status" value="1"/>
</dbReference>
<dbReference type="SUPFAM" id="SSF81383">
    <property type="entry name" value="F-box domain"/>
    <property type="match status" value="1"/>
</dbReference>
<dbReference type="AlphaFoldDB" id="A0A3L6PV24"/>
<keyword evidence="2" id="KW-1185">Reference proteome</keyword>
<dbReference type="PANTHER" id="PTHR35545">
    <property type="entry name" value="F-BOX DOMAIN-CONTAINING PROTEIN"/>
    <property type="match status" value="1"/>
</dbReference>
<organism evidence="1 2">
    <name type="scientific">Panicum miliaceum</name>
    <name type="common">Proso millet</name>
    <name type="synonym">Broomcorn millet</name>
    <dbReference type="NCBI Taxonomy" id="4540"/>
    <lineage>
        <taxon>Eukaryota</taxon>
        <taxon>Viridiplantae</taxon>
        <taxon>Streptophyta</taxon>
        <taxon>Embryophyta</taxon>
        <taxon>Tracheophyta</taxon>
        <taxon>Spermatophyta</taxon>
        <taxon>Magnoliopsida</taxon>
        <taxon>Liliopsida</taxon>
        <taxon>Poales</taxon>
        <taxon>Poaceae</taxon>
        <taxon>PACMAD clade</taxon>
        <taxon>Panicoideae</taxon>
        <taxon>Panicodae</taxon>
        <taxon>Paniceae</taxon>
        <taxon>Panicinae</taxon>
        <taxon>Panicum</taxon>
        <taxon>Panicum sect. Panicum</taxon>
    </lineage>
</organism>
<dbReference type="Proteomes" id="UP000275267">
    <property type="component" value="Unassembled WGS sequence"/>
</dbReference>
<dbReference type="EMBL" id="PQIB02000015">
    <property type="protein sequence ID" value="RLM65515.1"/>
    <property type="molecule type" value="Genomic_DNA"/>
</dbReference>
<dbReference type="InterPro" id="IPR032675">
    <property type="entry name" value="LRR_dom_sf"/>
</dbReference>
<dbReference type="InterPro" id="IPR036047">
    <property type="entry name" value="F-box-like_dom_sf"/>
</dbReference>
<dbReference type="OrthoDB" id="681589at2759"/>
<dbReference type="STRING" id="4540.A0A3L6PV24"/>
<dbReference type="Gene3D" id="3.80.10.10">
    <property type="entry name" value="Ribonuclease Inhibitor"/>
    <property type="match status" value="1"/>
</dbReference>
<reference evidence="2" key="1">
    <citation type="journal article" date="2019" name="Nat. Commun.">
        <title>The genome of broomcorn millet.</title>
        <authorList>
            <person name="Zou C."/>
            <person name="Miki D."/>
            <person name="Li D."/>
            <person name="Tang Q."/>
            <person name="Xiao L."/>
            <person name="Rajput S."/>
            <person name="Deng P."/>
            <person name="Jia W."/>
            <person name="Huang R."/>
            <person name="Zhang M."/>
            <person name="Sun Y."/>
            <person name="Hu J."/>
            <person name="Fu X."/>
            <person name="Schnable P.S."/>
            <person name="Li F."/>
            <person name="Zhang H."/>
            <person name="Feng B."/>
            <person name="Zhu X."/>
            <person name="Liu R."/>
            <person name="Schnable J.C."/>
            <person name="Zhu J.-K."/>
            <person name="Zhang H."/>
        </authorList>
    </citation>
    <scope>NUCLEOTIDE SEQUENCE [LARGE SCALE GENOMIC DNA]</scope>
</reference>
<sequence length="595" mass="66366">MESGYHDGDHNPKLPRCHDGSCAGDHADLLCALPDEILIAILARVGDSRAAVSTSTLSRRWRRLDPARWIPAFGFSVGDHLPPEHAGTLHRYRSARSGGGGGDDDARWELARQVATCEDRAMEAYVRGLARFLRSPERYPAARSLRLEFFLAAPPPEDHDGAAAVAAGRAMAECLASAFQWPGLERMAVYAFPRGAAPGGAATTKQPAHVFPDPDPVRALLTASRVATLHVKNCLAQSGRGYGLLFPALTRLTVEITPRIKAVFPRSYFNDLVQSCRELVFLRLVSWYVAGASAAQPFPFVVDLPPSSKLQELILETCNFGDLRLVSAPSLERLVVERCNLLSSLTLGIAPRLATMVWHGMPPRMYGGGTASLRFVELRAWDHYNCISEKLASFFLSLPKVEVLELCFRGPPPLFWVHPTSFPGGFENLKKLLIDLPRVWPLHQIKKLLEKLLEVATCLERLHINLLSISLLIYKNFTCHLQFFAPALRTWEEWDTTPLNDSADDFQHTFQLRQIVMEGFYRTEEQIALIRLLLSSCRSLKTLLLIRHHTLRGVNKLRRRQGGIACPPWSTEDEKAEIVSQLGDGIHSDAEIVLR</sequence>
<accession>A0A3L6PV24</accession>
<comment type="caution">
    <text evidence="1">The sequence shown here is derived from an EMBL/GenBank/DDBJ whole genome shotgun (WGS) entry which is preliminary data.</text>
</comment>
<evidence type="ECO:0000313" key="2">
    <source>
        <dbReference type="Proteomes" id="UP000275267"/>
    </source>
</evidence>
<evidence type="ECO:0008006" key="3">
    <source>
        <dbReference type="Google" id="ProtNLM"/>
    </source>
</evidence>
<dbReference type="PANTHER" id="PTHR35545:SF26">
    <property type="entry name" value="F-BOX DOMAIN-CONTAINING PROTEIN"/>
    <property type="match status" value="1"/>
</dbReference>
<name>A0A3L6PV24_PANMI</name>
<proteinExistence type="predicted"/>